<reference evidence="2 3" key="1">
    <citation type="submission" date="2019-08" db="EMBL/GenBank/DDBJ databases">
        <authorList>
            <person name="Peeters C."/>
        </authorList>
    </citation>
    <scope>NUCLEOTIDE SEQUENCE [LARGE SCALE GENOMIC DNA]</scope>
    <source>
        <strain evidence="2 3">LMG 31010</strain>
    </source>
</reference>
<feature type="compositionally biased region" description="Polar residues" evidence="1">
    <location>
        <begin position="293"/>
        <end position="302"/>
    </location>
</feature>
<feature type="compositionally biased region" description="Low complexity" evidence="1">
    <location>
        <begin position="13"/>
        <end position="28"/>
    </location>
</feature>
<proteinExistence type="predicted"/>
<evidence type="ECO:0000313" key="2">
    <source>
        <dbReference type="EMBL" id="VVD93389.1"/>
    </source>
</evidence>
<protein>
    <submittedName>
        <fullName evidence="2">Uncharacterized protein</fullName>
    </submittedName>
</protein>
<sequence>MSPQATVPPSPGRTATVASRRSARVPSAEALTLTRQPTDEKSPRDSQMLKHAKRTLAVRREPPRAPDIERYLRRWLTAPPALLITLASDDELLARNAAYPLLAPMSRRFGEIGYSSYLLTQSDCGQQGTHLRTCVVSITQGRDVVTFPALQAWTDDGDAIVGAEALSHLYQAAERLKATTPAQHLRRQDFYRTQTLVAPKHLPIVQSTHRTARLGVWLAATVLLDQGNPSLDTVLRDIRIGSTKFDPTFRQHQELTRLARTRHRRGATRPAQVTSTTDRSNVSDVGDADTAPGSDSLSSPLSRTFPDARPAFLSQRCR</sequence>
<gene>
    <name evidence="2" type="ORF">PCO31010_01764</name>
</gene>
<name>A0A5E4U5E6_9BURK</name>
<dbReference type="OrthoDB" id="8938253at2"/>
<evidence type="ECO:0000256" key="1">
    <source>
        <dbReference type="SAM" id="MobiDB-lite"/>
    </source>
</evidence>
<organism evidence="2 3">
    <name type="scientific">Pandoraea commovens</name>
    <dbReference type="NCBI Taxonomy" id="2508289"/>
    <lineage>
        <taxon>Bacteria</taxon>
        <taxon>Pseudomonadati</taxon>
        <taxon>Pseudomonadota</taxon>
        <taxon>Betaproteobacteria</taxon>
        <taxon>Burkholderiales</taxon>
        <taxon>Burkholderiaceae</taxon>
        <taxon>Pandoraea</taxon>
    </lineage>
</organism>
<dbReference type="AlphaFoldDB" id="A0A5E4U5E6"/>
<evidence type="ECO:0000313" key="3">
    <source>
        <dbReference type="Proteomes" id="UP000343335"/>
    </source>
</evidence>
<dbReference type="Proteomes" id="UP000343335">
    <property type="component" value="Unassembled WGS sequence"/>
</dbReference>
<feature type="compositionally biased region" description="Pro residues" evidence="1">
    <location>
        <begin position="1"/>
        <end position="11"/>
    </location>
</feature>
<feature type="region of interest" description="Disordered" evidence="1">
    <location>
        <begin position="259"/>
        <end position="318"/>
    </location>
</feature>
<feature type="compositionally biased region" description="Basic and acidic residues" evidence="1">
    <location>
        <begin position="37"/>
        <end position="48"/>
    </location>
</feature>
<feature type="compositionally biased region" description="Polar residues" evidence="1">
    <location>
        <begin position="271"/>
        <end position="283"/>
    </location>
</feature>
<feature type="region of interest" description="Disordered" evidence="1">
    <location>
        <begin position="1"/>
        <end position="50"/>
    </location>
</feature>
<dbReference type="EMBL" id="CABPSA010000002">
    <property type="protein sequence ID" value="VVD93389.1"/>
    <property type="molecule type" value="Genomic_DNA"/>
</dbReference>
<dbReference type="RefSeq" id="WP_150663892.1">
    <property type="nucleotide sequence ID" value="NZ_CABPSA010000002.1"/>
</dbReference>
<accession>A0A5E4U5E6</accession>